<proteinExistence type="predicted"/>
<reference evidence="2" key="1">
    <citation type="submission" date="2016-10" db="EMBL/GenBank/DDBJ databases">
        <authorList>
            <person name="Varghese N."/>
            <person name="Submissions S."/>
        </authorList>
    </citation>
    <scope>NUCLEOTIDE SEQUENCE [LARGE SCALE GENOMIC DNA]</scope>
    <source>
        <strain evidence="2">DSM 21772</strain>
    </source>
</reference>
<organism evidence="1 2">
    <name type="scientific">Microterricola viridarii</name>
    <dbReference type="NCBI Taxonomy" id="412690"/>
    <lineage>
        <taxon>Bacteria</taxon>
        <taxon>Bacillati</taxon>
        <taxon>Actinomycetota</taxon>
        <taxon>Actinomycetes</taxon>
        <taxon>Micrococcales</taxon>
        <taxon>Microbacteriaceae</taxon>
        <taxon>Microterricola</taxon>
    </lineage>
</organism>
<accession>A0A1H1T2A8</accession>
<sequence>MATLTPEPRTAQREIVGMLSLKGDMWFQPNGEFCISRDQQASAERGAGIPGVSKYFDTLEIPYVVRVERQTVGKRNMSGFTLAVRWDDPPSLTRIDDVRAEIEAA</sequence>
<dbReference type="EMBL" id="LT629742">
    <property type="protein sequence ID" value="SDS54362.1"/>
    <property type="molecule type" value="Genomic_DNA"/>
</dbReference>
<dbReference type="RefSeq" id="WP_083363621.1">
    <property type="nucleotide sequence ID" value="NZ_LT629742.1"/>
</dbReference>
<gene>
    <name evidence="1" type="ORF">SAMN04489834_1675</name>
</gene>
<dbReference type="Proteomes" id="UP000181956">
    <property type="component" value="Chromosome I"/>
</dbReference>
<keyword evidence="2" id="KW-1185">Reference proteome</keyword>
<name>A0A1H1T2A8_9MICO</name>
<protein>
    <submittedName>
        <fullName evidence="1">Uncharacterized protein</fullName>
    </submittedName>
</protein>
<dbReference type="AlphaFoldDB" id="A0A1H1T2A8"/>
<evidence type="ECO:0000313" key="2">
    <source>
        <dbReference type="Proteomes" id="UP000181956"/>
    </source>
</evidence>
<dbReference type="OrthoDB" id="9935912at2"/>
<evidence type="ECO:0000313" key="1">
    <source>
        <dbReference type="EMBL" id="SDS54362.1"/>
    </source>
</evidence>